<organism evidence="2 3">
    <name type="scientific">Mucilaginibacter litoreus</name>
    <dbReference type="NCBI Taxonomy" id="1048221"/>
    <lineage>
        <taxon>Bacteria</taxon>
        <taxon>Pseudomonadati</taxon>
        <taxon>Bacteroidota</taxon>
        <taxon>Sphingobacteriia</taxon>
        <taxon>Sphingobacteriales</taxon>
        <taxon>Sphingobacteriaceae</taxon>
        <taxon>Mucilaginibacter</taxon>
    </lineage>
</organism>
<dbReference type="GO" id="GO:0004519">
    <property type="term" value="F:endonuclease activity"/>
    <property type="evidence" value="ECO:0007669"/>
    <property type="project" value="UniProtKB-KW"/>
</dbReference>
<evidence type="ECO:0000313" key="3">
    <source>
        <dbReference type="Proteomes" id="UP001597010"/>
    </source>
</evidence>
<reference evidence="3" key="1">
    <citation type="journal article" date="2019" name="Int. J. Syst. Evol. Microbiol.">
        <title>The Global Catalogue of Microorganisms (GCM) 10K type strain sequencing project: providing services to taxonomists for standard genome sequencing and annotation.</title>
        <authorList>
            <consortium name="The Broad Institute Genomics Platform"/>
            <consortium name="The Broad Institute Genome Sequencing Center for Infectious Disease"/>
            <person name="Wu L."/>
            <person name="Ma J."/>
        </authorList>
    </citation>
    <scope>NUCLEOTIDE SEQUENCE [LARGE SCALE GENOMIC DNA]</scope>
    <source>
        <strain evidence="3">CCUG 61484</strain>
    </source>
</reference>
<feature type="domain" description="Endonuclease/exonuclease/phosphatase" evidence="1">
    <location>
        <begin position="4"/>
        <end position="37"/>
    </location>
</feature>
<dbReference type="Pfam" id="PF03372">
    <property type="entry name" value="Exo_endo_phos"/>
    <property type="match status" value="1"/>
</dbReference>
<evidence type="ECO:0000259" key="1">
    <source>
        <dbReference type="Pfam" id="PF03372"/>
    </source>
</evidence>
<name>A0ABW3AQ80_9SPHI</name>
<dbReference type="Proteomes" id="UP001597010">
    <property type="component" value="Unassembled WGS sequence"/>
</dbReference>
<sequence>MKIATYNINGINGRLDYLLRWLKEADPDIVFLQELKTEKP</sequence>
<dbReference type="SUPFAM" id="SSF56219">
    <property type="entry name" value="DNase I-like"/>
    <property type="match status" value="1"/>
</dbReference>
<keyword evidence="2" id="KW-0255">Endonuclease</keyword>
<keyword evidence="2" id="KW-0378">Hydrolase</keyword>
<gene>
    <name evidence="2" type="ORF">ACFQZX_05790</name>
</gene>
<dbReference type="EMBL" id="JBHTHZ010000002">
    <property type="protein sequence ID" value="MFD0793120.1"/>
    <property type="molecule type" value="Genomic_DNA"/>
</dbReference>
<keyword evidence="2" id="KW-0540">Nuclease</keyword>
<keyword evidence="3" id="KW-1185">Reference proteome</keyword>
<dbReference type="InterPro" id="IPR036691">
    <property type="entry name" value="Endo/exonu/phosph_ase_sf"/>
</dbReference>
<evidence type="ECO:0000313" key="2">
    <source>
        <dbReference type="EMBL" id="MFD0793120.1"/>
    </source>
</evidence>
<dbReference type="InterPro" id="IPR005135">
    <property type="entry name" value="Endo/exonuclease/phosphatase"/>
</dbReference>
<dbReference type="InterPro" id="IPR020847">
    <property type="entry name" value="AP_endonuclease_F1_BS"/>
</dbReference>
<protein>
    <submittedName>
        <fullName evidence="2">Endonuclease/exonuclease/phosphatase family protein</fullName>
    </submittedName>
</protein>
<dbReference type="PROSITE" id="PS00726">
    <property type="entry name" value="AP_NUCLEASE_F1_1"/>
    <property type="match status" value="1"/>
</dbReference>
<dbReference type="Gene3D" id="3.60.10.10">
    <property type="entry name" value="Endonuclease/exonuclease/phosphatase"/>
    <property type="match status" value="1"/>
</dbReference>
<dbReference type="RefSeq" id="WP_377112446.1">
    <property type="nucleotide sequence ID" value="NZ_JBHTHZ010000002.1"/>
</dbReference>
<proteinExistence type="predicted"/>
<accession>A0ABW3AQ80</accession>
<comment type="caution">
    <text evidence="2">The sequence shown here is derived from an EMBL/GenBank/DDBJ whole genome shotgun (WGS) entry which is preliminary data.</text>
</comment>